<keyword evidence="2" id="KW-1185">Reference proteome</keyword>
<organism evidence="1 2">
    <name type="scientific">Gymnopus androsaceus JB14</name>
    <dbReference type="NCBI Taxonomy" id="1447944"/>
    <lineage>
        <taxon>Eukaryota</taxon>
        <taxon>Fungi</taxon>
        <taxon>Dikarya</taxon>
        <taxon>Basidiomycota</taxon>
        <taxon>Agaricomycotina</taxon>
        <taxon>Agaricomycetes</taxon>
        <taxon>Agaricomycetidae</taxon>
        <taxon>Agaricales</taxon>
        <taxon>Marasmiineae</taxon>
        <taxon>Omphalotaceae</taxon>
        <taxon>Gymnopus</taxon>
    </lineage>
</organism>
<protein>
    <submittedName>
        <fullName evidence="1">Uncharacterized protein</fullName>
    </submittedName>
</protein>
<dbReference type="Proteomes" id="UP000799118">
    <property type="component" value="Unassembled WGS sequence"/>
</dbReference>
<reference evidence="1" key="1">
    <citation type="journal article" date="2019" name="Environ. Microbiol.">
        <title>Fungal ecological strategies reflected in gene transcription - a case study of two litter decomposers.</title>
        <authorList>
            <person name="Barbi F."/>
            <person name="Kohler A."/>
            <person name="Barry K."/>
            <person name="Baskaran P."/>
            <person name="Daum C."/>
            <person name="Fauchery L."/>
            <person name="Ihrmark K."/>
            <person name="Kuo A."/>
            <person name="LaButti K."/>
            <person name="Lipzen A."/>
            <person name="Morin E."/>
            <person name="Grigoriev I.V."/>
            <person name="Henrissat B."/>
            <person name="Lindahl B."/>
            <person name="Martin F."/>
        </authorList>
    </citation>
    <scope>NUCLEOTIDE SEQUENCE</scope>
    <source>
        <strain evidence="1">JB14</strain>
    </source>
</reference>
<dbReference type="AlphaFoldDB" id="A0A6A4HFJ5"/>
<proteinExistence type="predicted"/>
<evidence type="ECO:0000313" key="2">
    <source>
        <dbReference type="Proteomes" id="UP000799118"/>
    </source>
</evidence>
<accession>A0A6A4HFJ5</accession>
<dbReference type="EMBL" id="ML769511">
    <property type="protein sequence ID" value="KAE9396580.1"/>
    <property type="molecule type" value="Genomic_DNA"/>
</dbReference>
<evidence type="ECO:0000313" key="1">
    <source>
        <dbReference type="EMBL" id="KAE9396580.1"/>
    </source>
</evidence>
<name>A0A6A4HFJ5_9AGAR</name>
<sequence>MSTTKCTSFSSQGWRYLISQTLWIQCPPASRNHHRSILERRRSTAQLPTRAKCERAKINGCIRRGVEEECVQFRQVSSCVLASSNCGEIMTKAAKAAGIRLLSLVPLTTSSLEVPSLTLTQSENKLKNKIVNQRDMKVWSKPRESYQPTR</sequence>
<gene>
    <name evidence="1" type="ORF">BT96DRAFT_101771</name>
</gene>